<dbReference type="InterPro" id="IPR050570">
    <property type="entry name" value="Cell_wall_metabolism_enzyme"/>
</dbReference>
<dbReference type="SUPFAM" id="SSF51261">
    <property type="entry name" value="Duplicated hybrid motif"/>
    <property type="match status" value="1"/>
</dbReference>
<feature type="domain" description="M23ase beta-sheet core" evidence="2">
    <location>
        <begin position="93"/>
        <end position="186"/>
    </location>
</feature>
<proteinExistence type="predicted"/>
<dbReference type="AlphaFoldDB" id="A0A7K1T0H0"/>
<protein>
    <submittedName>
        <fullName evidence="3">Peptidoglycan DD-metalloendopeptidase family protein</fullName>
    </submittedName>
</protein>
<dbReference type="PANTHER" id="PTHR21666">
    <property type="entry name" value="PEPTIDASE-RELATED"/>
    <property type="match status" value="1"/>
</dbReference>
<dbReference type="PANTHER" id="PTHR21666:SF289">
    <property type="entry name" value="L-ALA--D-GLU ENDOPEPTIDASE"/>
    <property type="match status" value="1"/>
</dbReference>
<evidence type="ECO:0000313" key="3">
    <source>
        <dbReference type="EMBL" id="MVN23017.1"/>
    </source>
</evidence>
<keyword evidence="1" id="KW-0732">Signal</keyword>
<dbReference type="EMBL" id="WPIK01000016">
    <property type="protein sequence ID" value="MVN23017.1"/>
    <property type="molecule type" value="Genomic_DNA"/>
</dbReference>
<dbReference type="Gene3D" id="2.70.70.10">
    <property type="entry name" value="Glucose Permease (Domain IIA)"/>
    <property type="match status" value="1"/>
</dbReference>
<dbReference type="Proteomes" id="UP000462014">
    <property type="component" value="Unassembled WGS sequence"/>
</dbReference>
<name>A0A7K1T0H0_9SPHI</name>
<evidence type="ECO:0000313" key="4">
    <source>
        <dbReference type="Proteomes" id="UP000462014"/>
    </source>
</evidence>
<dbReference type="Pfam" id="PF01551">
    <property type="entry name" value="Peptidase_M23"/>
    <property type="match status" value="1"/>
</dbReference>
<dbReference type="GO" id="GO:0004222">
    <property type="term" value="F:metalloendopeptidase activity"/>
    <property type="evidence" value="ECO:0007669"/>
    <property type="project" value="TreeGrafter"/>
</dbReference>
<evidence type="ECO:0000259" key="2">
    <source>
        <dbReference type="Pfam" id="PF01551"/>
    </source>
</evidence>
<dbReference type="RefSeq" id="WP_157568835.1">
    <property type="nucleotide sequence ID" value="NZ_WPIK01000016.1"/>
</dbReference>
<dbReference type="InterPro" id="IPR011055">
    <property type="entry name" value="Dup_hybrid_motif"/>
</dbReference>
<gene>
    <name evidence="3" type="ORF">GO621_15935</name>
</gene>
<accession>A0A7K1T0H0</accession>
<dbReference type="CDD" id="cd12797">
    <property type="entry name" value="M23_peptidase"/>
    <property type="match status" value="1"/>
</dbReference>
<sequence>MMKLSLFPFIVFYLFAVSGFSQEFNSIKPFEATNSVSLKKDTAASLVFHKDTIYGSNYLPGKEMLRLASLPLDNIRLTSGYGYRIHPIVKSIKFHNGIDLSARHAMIYSVLHGTVIASNYDHAIGNYVTINHGYYETTYGHLSERLVNVGELVKAGSVIGISGQSGLVTGEHLHFIVRYKGQTINPLPFLSEILLIKERNQLIELLTFNK</sequence>
<reference evidence="3 4" key="1">
    <citation type="submission" date="2019-12" db="EMBL/GenBank/DDBJ databases">
        <title>Mucilaginibacter sp. HMF7410 genome sequencing and assembly.</title>
        <authorList>
            <person name="Kang H."/>
            <person name="Cha I."/>
            <person name="Kim H."/>
            <person name="Joh K."/>
        </authorList>
    </citation>
    <scope>NUCLEOTIDE SEQUENCE [LARGE SCALE GENOMIC DNA]</scope>
    <source>
        <strain evidence="3 4">HMF7410</strain>
    </source>
</reference>
<evidence type="ECO:0000256" key="1">
    <source>
        <dbReference type="ARBA" id="ARBA00022729"/>
    </source>
</evidence>
<dbReference type="InterPro" id="IPR016047">
    <property type="entry name" value="M23ase_b-sheet_dom"/>
</dbReference>
<organism evidence="3 4">
    <name type="scientific">Mucilaginibacter arboris</name>
    <dbReference type="NCBI Taxonomy" id="2682090"/>
    <lineage>
        <taxon>Bacteria</taxon>
        <taxon>Pseudomonadati</taxon>
        <taxon>Bacteroidota</taxon>
        <taxon>Sphingobacteriia</taxon>
        <taxon>Sphingobacteriales</taxon>
        <taxon>Sphingobacteriaceae</taxon>
        <taxon>Mucilaginibacter</taxon>
    </lineage>
</organism>
<keyword evidence="4" id="KW-1185">Reference proteome</keyword>
<comment type="caution">
    <text evidence="3">The sequence shown here is derived from an EMBL/GenBank/DDBJ whole genome shotgun (WGS) entry which is preliminary data.</text>
</comment>